<dbReference type="Proteomes" id="UP000013548">
    <property type="component" value="Chromosome"/>
</dbReference>
<evidence type="ECO:0000313" key="2">
    <source>
        <dbReference type="EMBL" id="AGL27720.1"/>
    </source>
</evidence>
<dbReference type="EMBL" id="CP005386">
    <property type="protein sequence ID" value="AGL27720.1"/>
    <property type="molecule type" value="Genomic_DNA"/>
</dbReference>
<reference evidence="2 3" key="1">
    <citation type="journal article" date="2013" name="Genome Announc.">
        <title>Whole-Genome Sequences of Four Clinical Isolates of Mycobacterium tuberculosis from Tamil Nadu, South India.</title>
        <authorList>
            <person name="Narayanan S."/>
            <person name="Deshpande U."/>
        </authorList>
    </citation>
    <scope>NUCLEOTIDE SEQUENCE [LARGE SCALE GENOMIC DNA]</scope>
    <source>
        <strain evidence="2 3">CAS/NITR204</strain>
    </source>
</reference>
<evidence type="ECO:0000313" key="3">
    <source>
        <dbReference type="Proteomes" id="UP000013548"/>
    </source>
</evidence>
<keyword evidence="2" id="KW-0670">Pyruvate</keyword>
<gene>
    <name evidence="2" type="ORF">J113_15740</name>
</gene>
<protein>
    <submittedName>
        <fullName evidence="2">Pyruvate-formate lyase</fullName>
    </submittedName>
</protein>
<dbReference type="BioCyc" id="MTUB1310114:G13A2-2288-MONOMER"/>
<name>R4MA43_MYCTX</name>
<keyword evidence="2" id="KW-0456">Lyase</keyword>
<dbReference type="AlphaFoldDB" id="R4MA43"/>
<evidence type="ECO:0000256" key="1">
    <source>
        <dbReference type="SAM" id="MobiDB-lite"/>
    </source>
</evidence>
<feature type="region of interest" description="Disordered" evidence="1">
    <location>
        <begin position="1"/>
        <end position="70"/>
    </location>
</feature>
<proteinExistence type="predicted"/>
<feature type="compositionally biased region" description="Basic and acidic residues" evidence="1">
    <location>
        <begin position="14"/>
        <end position="26"/>
    </location>
</feature>
<organism evidence="2 3">
    <name type="scientific">Mycobacterium tuberculosis CAS/NITR204</name>
    <dbReference type="NCBI Taxonomy" id="1310114"/>
    <lineage>
        <taxon>Bacteria</taxon>
        <taxon>Bacillati</taxon>
        <taxon>Actinomycetota</taxon>
        <taxon>Actinomycetes</taxon>
        <taxon>Mycobacteriales</taxon>
        <taxon>Mycobacteriaceae</taxon>
        <taxon>Mycobacterium</taxon>
        <taxon>Mycobacterium tuberculosis complex</taxon>
    </lineage>
</organism>
<dbReference type="HOGENOM" id="CLU_1213754_0_0_11"/>
<dbReference type="KEGG" id="mtuc:J113_15740"/>
<sequence length="228" mass="23218">MGGAEGAGRSKSAGVDRDVAHQRGTGDRGIANAAAADHRDGVVAGYPAGVDRGAQAGHDPATQQAGHRGIGSRIDLRALARVHQRLIGKGPDAQRRSELGAVGQRHLLFGVKGVEAVAGPSAFAGPALAAHGTPVQDHEVAGLDCGYTRPDGLDDARGLVSEQKRVFVVDAALAVGQVGMAYPAGGDVDHGLAGSGIRDDNVHQLNGFALLSCDHTAHRLTHGVQPTV</sequence>
<dbReference type="GO" id="GO:0016829">
    <property type="term" value="F:lyase activity"/>
    <property type="evidence" value="ECO:0007669"/>
    <property type="project" value="UniProtKB-KW"/>
</dbReference>
<accession>R4MA43</accession>